<dbReference type="AlphaFoldDB" id="A0A844AJD0"/>
<dbReference type="InterPro" id="IPR015422">
    <property type="entry name" value="PyrdxlP-dep_Trfase_small"/>
</dbReference>
<dbReference type="Pfam" id="PF00155">
    <property type="entry name" value="Aminotran_1_2"/>
    <property type="match status" value="1"/>
</dbReference>
<dbReference type="SUPFAM" id="SSF46785">
    <property type="entry name" value="Winged helix' DNA-binding domain"/>
    <property type="match status" value="1"/>
</dbReference>
<reference evidence="7 8" key="1">
    <citation type="submission" date="2019-10" db="EMBL/GenBank/DDBJ databases">
        <title>Epibacterium sp. nov., isolated from seawater.</title>
        <authorList>
            <person name="Zhang X."/>
            <person name="Li N."/>
        </authorList>
    </citation>
    <scope>NUCLEOTIDE SEQUENCE [LARGE SCALE GENOMIC DNA]</scope>
    <source>
        <strain evidence="7 8">SM1969</strain>
    </source>
</reference>
<keyword evidence="3" id="KW-0805">Transcription regulation</keyword>
<comment type="caution">
    <text evidence="7">The sequence shown here is derived from an EMBL/GenBank/DDBJ whole genome shotgun (WGS) entry which is preliminary data.</text>
</comment>
<feature type="domain" description="HTH gntR-type" evidence="6">
    <location>
        <begin position="14"/>
        <end position="82"/>
    </location>
</feature>
<dbReference type="InterPro" id="IPR051446">
    <property type="entry name" value="HTH_trans_reg/aminotransferase"/>
</dbReference>
<evidence type="ECO:0000256" key="3">
    <source>
        <dbReference type="ARBA" id="ARBA00023015"/>
    </source>
</evidence>
<dbReference type="InterPro" id="IPR015424">
    <property type="entry name" value="PyrdxlP-dep_Trfase"/>
</dbReference>
<keyword evidence="4" id="KW-0238">DNA-binding</keyword>
<name>A0A844AJD0_9RHOB</name>
<gene>
    <name evidence="7" type="ORF">GG681_01800</name>
</gene>
<evidence type="ECO:0000259" key="6">
    <source>
        <dbReference type="PROSITE" id="PS50949"/>
    </source>
</evidence>
<dbReference type="InterPro" id="IPR000524">
    <property type="entry name" value="Tscrpt_reg_HTH_GntR"/>
</dbReference>
<keyword evidence="7" id="KW-0032">Aminotransferase</keyword>
<dbReference type="RefSeq" id="WP_153544462.1">
    <property type="nucleotide sequence ID" value="NZ_WIXK01000001.1"/>
</dbReference>
<dbReference type="Pfam" id="PF00392">
    <property type="entry name" value="GntR"/>
    <property type="match status" value="1"/>
</dbReference>
<keyword evidence="5" id="KW-0804">Transcription</keyword>
<evidence type="ECO:0000256" key="4">
    <source>
        <dbReference type="ARBA" id="ARBA00023125"/>
    </source>
</evidence>
<dbReference type="EMBL" id="WIXK01000001">
    <property type="protein sequence ID" value="MQY41360.1"/>
    <property type="molecule type" value="Genomic_DNA"/>
</dbReference>
<dbReference type="Gene3D" id="3.40.640.10">
    <property type="entry name" value="Type I PLP-dependent aspartate aminotransferase-like (Major domain)"/>
    <property type="match status" value="1"/>
</dbReference>
<dbReference type="SMART" id="SM00345">
    <property type="entry name" value="HTH_GNTR"/>
    <property type="match status" value="1"/>
</dbReference>
<keyword evidence="2" id="KW-0663">Pyridoxal phosphate</keyword>
<dbReference type="InterPro" id="IPR015421">
    <property type="entry name" value="PyrdxlP-dep_Trfase_major"/>
</dbReference>
<dbReference type="PROSITE" id="PS50949">
    <property type="entry name" value="HTH_GNTR"/>
    <property type="match status" value="1"/>
</dbReference>
<dbReference type="GO" id="GO:0003700">
    <property type="term" value="F:DNA-binding transcription factor activity"/>
    <property type="evidence" value="ECO:0007669"/>
    <property type="project" value="InterPro"/>
</dbReference>
<dbReference type="GO" id="GO:0008483">
    <property type="term" value="F:transaminase activity"/>
    <property type="evidence" value="ECO:0007669"/>
    <property type="project" value="UniProtKB-KW"/>
</dbReference>
<dbReference type="GO" id="GO:0003677">
    <property type="term" value="F:DNA binding"/>
    <property type="evidence" value="ECO:0007669"/>
    <property type="project" value="UniProtKB-KW"/>
</dbReference>
<dbReference type="GO" id="GO:0030170">
    <property type="term" value="F:pyridoxal phosphate binding"/>
    <property type="evidence" value="ECO:0007669"/>
    <property type="project" value="InterPro"/>
</dbReference>
<dbReference type="CDD" id="cd00609">
    <property type="entry name" value="AAT_like"/>
    <property type="match status" value="1"/>
</dbReference>
<dbReference type="PANTHER" id="PTHR46577:SF1">
    <property type="entry name" value="HTH-TYPE TRANSCRIPTIONAL REGULATORY PROTEIN GABR"/>
    <property type="match status" value="1"/>
</dbReference>
<protein>
    <submittedName>
        <fullName evidence="7">Aminotransferase class I/II-fold pyridoxal phosphate-dependent enzyme</fullName>
    </submittedName>
</protein>
<dbReference type="SUPFAM" id="SSF53383">
    <property type="entry name" value="PLP-dependent transferases"/>
    <property type="match status" value="1"/>
</dbReference>
<dbReference type="Proteomes" id="UP000436694">
    <property type="component" value="Unassembled WGS sequence"/>
</dbReference>
<dbReference type="InterPro" id="IPR004839">
    <property type="entry name" value="Aminotransferase_I/II_large"/>
</dbReference>
<evidence type="ECO:0000313" key="7">
    <source>
        <dbReference type="EMBL" id="MQY41360.1"/>
    </source>
</evidence>
<proteinExistence type="inferred from homology"/>
<dbReference type="Gene3D" id="3.90.1150.10">
    <property type="entry name" value="Aspartate Aminotransferase, domain 1"/>
    <property type="match status" value="1"/>
</dbReference>
<keyword evidence="7" id="KW-0808">Transferase</keyword>
<organism evidence="7 8">
    <name type="scientific">Tritonibacter aquimaris</name>
    <dbReference type="NCBI Taxonomy" id="2663379"/>
    <lineage>
        <taxon>Bacteria</taxon>
        <taxon>Pseudomonadati</taxon>
        <taxon>Pseudomonadota</taxon>
        <taxon>Alphaproteobacteria</taxon>
        <taxon>Rhodobacterales</taxon>
        <taxon>Paracoccaceae</taxon>
        <taxon>Tritonibacter</taxon>
    </lineage>
</organism>
<keyword evidence="8" id="KW-1185">Reference proteome</keyword>
<dbReference type="Gene3D" id="1.10.10.10">
    <property type="entry name" value="Winged helix-like DNA-binding domain superfamily/Winged helix DNA-binding domain"/>
    <property type="match status" value="1"/>
</dbReference>
<evidence type="ECO:0000256" key="1">
    <source>
        <dbReference type="ARBA" id="ARBA00005384"/>
    </source>
</evidence>
<evidence type="ECO:0000256" key="2">
    <source>
        <dbReference type="ARBA" id="ARBA00022898"/>
    </source>
</evidence>
<evidence type="ECO:0000313" key="8">
    <source>
        <dbReference type="Proteomes" id="UP000436694"/>
    </source>
</evidence>
<sequence>MSTIWGADLGKKSGPKYRRVAETIRGAVESGALSVGTKLPPVRELAYQLAITPGTVARAYTVLTDEGILVAEVGRGTFVAEKKTSIQDDVWSRQLHLKEEKNPNHVSLFSPRIADMGQVAAIREALRKVAESDPNKLLNYPTRDAYLPVRHAAAKWLSNSPIGPVDENDVVLTHGGQNGLMITMQACLRGPHPVVLVEDLAYAGFRRAAEMLRANVVGVAMDEHGLRPDLLELMIRKTGATVLCTSPEVHNPTALFTPLERRLEIVEVARRHNLQIIEDDCYRLGEAQAPSYRSLAPELAWHVSSISKLLTPALRIGFVVASQGGATALRRAAEYSYFGLAQHSAELVRILLEDPRMPKLMDDVRGEMARYVRAAVNALGGFDITWSPDVPFIWLSLPGGWRAGSFTRAAEAEGIQIRSADEFALRDGRAPHAVRIAVNAHVSIKKFEEAMLRLRALLDNPPEQISG</sequence>
<accession>A0A844AJD0</accession>
<dbReference type="InterPro" id="IPR036390">
    <property type="entry name" value="WH_DNA-bd_sf"/>
</dbReference>
<evidence type="ECO:0000256" key="5">
    <source>
        <dbReference type="ARBA" id="ARBA00023163"/>
    </source>
</evidence>
<dbReference type="CDD" id="cd07377">
    <property type="entry name" value="WHTH_GntR"/>
    <property type="match status" value="1"/>
</dbReference>
<dbReference type="PANTHER" id="PTHR46577">
    <property type="entry name" value="HTH-TYPE TRANSCRIPTIONAL REGULATORY PROTEIN GABR"/>
    <property type="match status" value="1"/>
</dbReference>
<dbReference type="InterPro" id="IPR036388">
    <property type="entry name" value="WH-like_DNA-bd_sf"/>
</dbReference>
<comment type="similarity">
    <text evidence="1">In the C-terminal section; belongs to the class-I pyridoxal-phosphate-dependent aminotransferase family.</text>
</comment>